<accession>A0ABZ2I125</accession>
<keyword evidence="1 4" id="KW-0808">Transferase</keyword>
<dbReference type="InterPro" id="IPR016181">
    <property type="entry name" value="Acyl_CoA_acyltransferase"/>
</dbReference>
<evidence type="ECO:0000313" key="5">
    <source>
        <dbReference type="Proteomes" id="UP001369958"/>
    </source>
</evidence>
<proteinExistence type="predicted"/>
<feature type="domain" description="N-acetyltransferase" evidence="3">
    <location>
        <begin position="18"/>
        <end position="173"/>
    </location>
</feature>
<evidence type="ECO:0000256" key="1">
    <source>
        <dbReference type="ARBA" id="ARBA00022679"/>
    </source>
</evidence>
<keyword evidence="5" id="KW-1185">Reference proteome</keyword>
<dbReference type="Gene3D" id="3.40.630.30">
    <property type="match status" value="1"/>
</dbReference>
<dbReference type="InterPro" id="IPR000182">
    <property type="entry name" value="GNAT_dom"/>
</dbReference>
<dbReference type="EC" id="2.3.1.-" evidence="4"/>
<evidence type="ECO:0000256" key="2">
    <source>
        <dbReference type="ARBA" id="ARBA00023315"/>
    </source>
</evidence>
<dbReference type="Pfam" id="PF00583">
    <property type="entry name" value="Acetyltransf_1"/>
    <property type="match status" value="1"/>
</dbReference>
<dbReference type="Proteomes" id="UP001369958">
    <property type="component" value="Chromosome"/>
</dbReference>
<dbReference type="GO" id="GO:0016746">
    <property type="term" value="F:acyltransferase activity"/>
    <property type="evidence" value="ECO:0007669"/>
    <property type="project" value="UniProtKB-KW"/>
</dbReference>
<name>A0ABZ2I125_9HYPH</name>
<dbReference type="InterPro" id="IPR050832">
    <property type="entry name" value="Bact_Acetyltransf"/>
</dbReference>
<dbReference type="PANTHER" id="PTHR43877">
    <property type="entry name" value="AMINOALKYLPHOSPHONATE N-ACETYLTRANSFERASE-RELATED-RELATED"/>
    <property type="match status" value="1"/>
</dbReference>
<gene>
    <name evidence="4" type="ORF">V6617_11725</name>
</gene>
<dbReference type="SUPFAM" id="SSF55729">
    <property type="entry name" value="Acyl-CoA N-acyltransferases (Nat)"/>
    <property type="match status" value="1"/>
</dbReference>
<dbReference type="RefSeq" id="WP_338607150.1">
    <property type="nucleotide sequence ID" value="NZ_CP146275.1"/>
</dbReference>
<keyword evidence="2 4" id="KW-0012">Acyltransferase</keyword>
<dbReference type="PROSITE" id="PS51186">
    <property type="entry name" value="GNAT"/>
    <property type="match status" value="1"/>
</dbReference>
<evidence type="ECO:0000313" key="4">
    <source>
        <dbReference type="EMBL" id="WWT31686.1"/>
    </source>
</evidence>
<dbReference type="EMBL" id="CP146275">
    <property type="protein sequence ID" value="WWT31686.1"/>
    <property type="molecule type" value="Genomic_DNA"/>
</dbReference>
<organism evidence="4 5">
    <name type="scientific">Pelagibacterium nitratireducens</name>
    <dbReference type="NCBI Taxonomy" id="1046114"/>
    <lineage>
        <taxon>Bacteria</taxon>
        <taxon>Pseudomonadati</taxon>
        <taxon>Pseudomonadota</taxon>
        <taxon>Alphaproteobacteria</taxon>
        <taxon>Hyphomicrobiales</taxon>
        <taxon>Devosiaceae</taxon>
        <taxon>Pelagibacterium</taxon>
    </lineage>
</organism>
<evidence type="ECO:0000259" key="3">
    <source>
        <dbReference type="PROSITE" id="PS51186"/>
    </source>
</evidence>
<sequence length="173" mass="19214">MPHSENPPQDRFDAAPVGDVRNAEMAEIEHLAGLWHSGWQDAHAAILPAELSRYRTPASFRQRIIDNLALTRVSGPLGNPSGLCMIKHDELYQLFVAPAARGSGTAAALLADGERRIAASQITTAWLACAIGNERAARFYEKHGWKRAGQMTNRLPTPDGIFELEVWRYEKRL</sequence>
<reference evidence="4 5" key="1">
    <citation type="submission" date="2024-02" db="EMBL/GenBank/DDBJ databases">
        <title>Complete genome sequence of Pelagibacterium nitratireducens ZH15.</title>
        <authorList>
            <person name="Zhao L.H."/>
        </authorList>
    </citation>
    <scope>NUCLEOTIDE SEQUENCE [LARGE SCALE GENOMIC DNA]</scope>
    <source>
        <strain evidence="4 5">ZH15</strain>
    </source>
</reference>
<protein>
    <submittedName>
        <fullName evidence="4">GNAT family N-acetyltransferase</fullName>
        <ecNumber evidence="4">2.3.1.-</ecNumber>
    </submittedName>
</protein>